<proteinExistence type="predicted"/>
<dbReference type="STRING" id="3694.A0A3N7FX15"/>
<name>A0A3N7FX15_POPTR</name>
<dbReference type="Proteomes" id="UP000006729">
    <property type="component" value="Chromosome 14"/>
</dbReference>
<protein>
    <submittedName>
        <fullName evidence="1">Uncharacterized protein</fullName>
    </submittedName>
</protein>
<evidence type="ECO:0000313" key="2">
    <source>
        <dbReference type="Proteomes" id="UP000006729"/>
    </source>
</evidence>
<dbReference type="InParanoid" id="A0A3N7FX15"/>
<accession>A0A3N7FX15</accession>
<evidence type="ECO:0000313" key="1">
    <source>
        <dbReference type="EMBL" id="RQO99546.1"/>
    </source>
</evidence>
<keyword evidence="2" id="KW-1185">Reference proteome</keyword>
<gene>
    <name evidence="1" type="ORF">POPTR_014G007850</name>
</gene>
<dbReference type="AlphaFoldDB" id="A0A3N7FX15"/>
<dbReference type="PANTHER" id="PTHR31587">
    <property type="entry name" value="TRANSMEMBRANE PROTEIN (DUF2215)"/>
    <property type="match status" value="1"/>
</dbReference>
<dbReference type="PANTHER" id="PTHR31587:SF4">
    <property type="entry name" value="TRANSMEMBRANE PROTEIN (DUF2215)"/>
    <property type="match status" value="1"/>
</dbReference>
<reference evidence="1 2" key="1">
    <citation type="journal article" date="2006" name="Science">
        <title>The genome of black cottonwood, Populus trichocarpa (Torr. &amp; Gray).</title>
        <authorList>
            <person name="Tuskan G.A."/>
            <person name="Difazio S."/>
            <person name="Jansson S."/>
            <person name="Bohlmann J."/>
            <person name="Grigoriev I."/>
            <person name="Hellsten U."/>
            <person name="Putnam N."/>
            <person name="Ralph S."/>
            <person name="Rombauts S."/>
            <person name="Salamov A."/>
            <person name="Schein J."/>
            <person name="Sterck L."/>
            <person name="Aerts A."/>
            <person name="Bhalerao R.R."/>
            <person name="Bhalerao R.P."/>
            <person name="Blaudez D."/>
            <person name="Boerjan W."/>
            <person name="Brun A."/>
            <person name="Brunner A."/>
            <person name="Busov V."/>
            <person name="Campbell M."/>
            <person name="Carlson J."/>
            <person name="Chalot M."/>
            <person name="Chapman J."/>
            <person name="Chen G.L."/>
            <person name="Cooper D."/>
            <person name="Coutinho P.M."/>
            <person name="Couturier J."/>
            <person name="Covert S."/>
            <person name="Cronk Q."/>
            <person name="Cunningham R."/>
            <person name="Davis J."/>
            <person name="Degroeve S."/>
            <person name="Dejardin A."/>
            <person name="Depamphilis C."/>
            <person name="Detter J."/>
            <person name="Dirks B."/>
            <person name="Dubchak I."/>
            <person name="Duplessis S."/>
            <person name="Ehlting J."/>
            <person name="Ellis B."/>
            <person name="Gendler K."/>
            <person name="Goodstein D."/>
            <person name="Gribskov M."/>
            <person name="Grimwood J."/>
            <person name="Groover A."/>
            <person name="Gunter L."/>
            <person name="Hamberger B."/>
            <person name="Heinze B."/>
            <person name="Helariutta Y."/>
            <person name="Henrissat B."/>
            <person name="Holligan D."/>
            <person name="Holt R."/>
            <person name="Huang W."/>
            <person name="Islam-Faridi N."/>
            <person name="Jones S."/>
            <person name="Jones-Rhoades M."/>
            <person name="Jorgensen R."/>
            <person name="Joshi C."/>
            <person name="Kangasjarvi J."/>
            <person name="Karlsson J."/>
            <person name="Kelleher C."/>
            <person name="Kirkpatrick R."/>
            <person name="Kirst M."/>
            <person name="Kohler A."/>
            <person name="Kalluri U."/>
            <person name="Larimer F."/>
            <person name="Leebens-Mack J."/>
            <person name="Leple J.C."/>
            <person name="Locascio P."/>
            <person name="Lou Y."/>
            <person name="Lucas S."/>
            <person name="Martin F."/>
            <person name="Montanini B."/>
            <person name="Napoli C."/>
            <person name="Nelson D.R."/>
            <person name="Nelson C."/>
            <person name="Nieminen K."/>
            <person name="Nilsson O."/>
            <person name="Pereda V."/>
            <person name="Peter G."/>
            <person name="Philippe R."/>
            <person name="Pilate G."/>
            <person name="Poliakov A."/>
            <person name="Razumovskaya J."/>
            <person name="Richardson P."/>
            <person name="Rinaldi C."/>
            <person name="Ritland K."/>
            <person name="Rouze P."/>
            <person name="Ryaboy D."/>
            <person name="Schmutz J."/>
            <person name="Schrader J."/>
            <person name="Segerman B."/>
            <person name="Shin H."/>
            <person name="Siddiqui A."/>
            <person name="Sterky F."/>
            <person name="Terry A."/>
            <person name="Tsai C.J."/>
            <person name="Uberbacher E."/>
            <person name="Unneberg P."/>
            <person name="Vahala J."/>
            <person name="Wall K."/>
            <person name="Wessler S."/>
            <person name="Yang G."/>
            <person name="Yin T."/>
            <person name="Douglas C."/>
            <person name="Marra M."/>
            <person name="Sandberg G."/>
            <person name="Van de Peer Y."/>
            <person name="Rokhsar D."/>
        </authorList>
    </citation>
    <scope>NUCLEOTIDE SEQUENCE [LARGE SCALE GENOMIC DNA]</scope>
    <source>
        <strain evidence="2">cv. Nisqually</strain>
    </source>
</reference>
<organism evidence="1 2">
    <name type="scientific">Populus trichocarpa</name>
    <name type="common">Western balsam poplar</name>
    <name type="synonym">Populus balsamifera subsp. trichocarpa</name>
    <dbReference type="NCBI Taxonomy" id="3694"/>
    <lineage>
        <taxon>Eukaryota</taxon>
        <taxon>Viridiplantae</taxon>
        <taxon>Streptophyta</taxon>
        <taxon>Embryophyta</taxon>
        <taxon>Tracheophyta</taxon>
        <taxon>Spermatophyta</taxon>
        <taxon>Magnoliopsida</taxon>
        <taxon>eudicotyledons</taxon>
        <taxon>Gunneridae</taxon>
        <taxon>Pentapetalae</taxon>
        <taxon>rosids</taxon>
        <taxon>fabids</taxon>
        <taxon>Malpighiales</taxon>
        <taxon>Salicaceae</taxon>
        <taxon>Saliceae</taxon>
        <taxon>Populus</taxon>
    </lineage>
</organism>
<sequence length="120" mass="13979">MSPFDHKLLDIRMAGVSSETLELSIEEGWFYHFCFTYCFQELQFKFLVFGILPQQYHGDGDHPCNTVVLFQGMELLPTCQKSSLAIFMYSFLVCIDFLISRSVFYSPSKEGSFLFYDRCC</sequence>
<dbReference type="EMBL" id="CM009303">
    <property type="protein sequence ID" value="RQO99546.1"/>
    <property type="molecule type" value="Genomic_DNA"/>
</dbReference>